<feature type="compositionally biased region" description="Polar residues" evidence="4">
    <location>
        <begin position="1592"/>
        <end position="1602"/>
    </location>
</feature>
<dbReference type="Pfam" id="PF12796">
    <property type="entry name" value="Ank_2"/>
    <property type="match status" value="3"/>
</dbReference>
<dbReference type="SMART" id="SM00248">
    <property type="entry name" value="ANK"/>
    <property type="match status" value="15"/>
</dbReference>
<feature type="repeat" description="ANK" evidence="3">
    <location>
        <begin position="166"/>
        <end position="198"/>
    </location>
</feature>
<organism evidence="6 7">
    <name type="scientific">Cladophialophora carrionii</name>
    <dbReference type="NCBI Taxonomy" id="86049"/>
    <lineage>
        <taxon>Eukaryota</taxon>
        <taxon>Fungi</taxon>
        <taxon>Dikarya</taxon>
        <taxon>Ascomycota</taxon>
        <taxon>Pezizomycotina</taxon>
        <taxon>Eurotiomycetes</taxon>
        <taxon>Chaetothyriomycetidae</taxon>
        <taxon>Chaetothyriales</taxon>
        <taxon>Herpotrichiellaceae</taxon>
        <taxon>Cladophialophora</taxon>
    </lineage>
</organism>
<feature type="transmembrane region" description="Helical" evidence="5">
    <location>
        <begin position="1460"/>
        <end position="1482"/>
    </location>
</feature>
<proteinExistence type="predicted"/>
<dbReference type="SUPFAM" id="SSF48403">
    <property type="entry name" value="Ankyrin repeat"/>
    <property type="match status" value="3"/>
</dbReference>
<dbReference type="Gene3D" id="1.25.40.20">
    <property type="entry name" value="Ankyrin repeat-containing domain"/>
    <property type="match status" value="3"/>
</dbReference>
<dbReference type="Proteomes" id="UP000094526">
    <property type="component" value="Unassembled WGS sequence"/>
</dbReference>
<gene>
    <name evidence="6" type="ORF">CLCR_03243</name>
</gene>
<dbReference type="PANTHER" id="PTHR24198">
    <property type="entry name" value="ANKYRIN REPEAT AND PROTEIN KINASE DOMAIN-CONTAINING PROTEIN"/>
    <property type="match status" value="1"/>
</dbReference>
<name>A0A1C1CH67_9EURO</name>
<evidence type="ECO:0000256" key="4">
    <source>
        <dbReference type="SAM" id="MobiDB-lite"/>
    </source>
</evidence>
<dbReference type="PROSITE" id="PS50088">
    <property type="entry name" value="ANK_REPEAT"/>
    <property type="match status" value="4"/>
</dbReference>
<evidence type="ECO:0000313" key="7">
    <source>
        <dbReference type="Proteomes" id="UP000094526"/>
    </source>
</evidence>
<dbReference type="EMBL" id="LGRB01000013">
    <property type="protein sequence ID" value="OCT47791.1"/>
    <property type="molecule type" value="Genomic_DNA"/>
</dbReference>
<feature type="region of interest" description="Disordered" evidence="4">
    <location>
        <begin position="267"/>
        <end position="287"/>
    </location>
</feature>
<accession>A0A1C1CH67</accession>
<feature type="repeat" description="ANK" evidence="3">
    <location>
        <begin position="463"/>
        <end position="484"/>
    </location>
</feature>
<keyword evidence="5" id="KW-0472">Membrane</keyword>
<evidence type="ECO:0000256" key="2">
    <source>
        <dbReference type="ARBA" id="ARBA00023043"/>
    </source>
</evidence>
<feature type="repeat" description="ANK" evidence="3">
    <location>
        <begin position="199"/>
        <end position="231"/>
    </location>
</feature>
<dbReference type="PROSITE" id="PS50297">
    <property type="entry name" value="ANK_REP_REGION"/>
    <property type="match status" value="3"/>
</dbReference>
<feature type="repeat" description="ANK" evidence="3">
    <location>
        <begin position="57"/>
        <end position="89"/>
    </location>
</feature>
<dbReference type="Gene3D" id="1.20.58.340">
    <property type="entry name" value="Magnesium transport protein CorA, transmembrane region"/>
    <property type="match status" value="1"/>
</dbReference>
<dbReference type="STRING" id="86049.A0A1C1CH67"/>
<dbReference type="eggNOG" id="KOG4177">
    <property type="taxonomic scope" value="Eukaryota"/>
</dbReference>
<feature type="compositionally biased region" description="Polar residues" evidence="4">
    <location>
        <begin position="1494"/>
        <end position="1506"/>
    </location>
</feature>
<sequence length="1649" mass="184343">MTQQLMISYSSLSEGWRKEIRSCVNSVRKLQQMRHAQNYAAKGRRLSANLGQHRDEEEDTELHWAARLGNDTVLNLLLAARGDSDYLEAQNKAKETALYDGIRAQSLEVVQRLLQKGAKVMISNIASFSPLHLAAKRKSAAIARLVWDEITDKEDQQRSLTAFTDEGMTVLHHAARDGHKDTVELLLKAGAEPNVISHRGKRPLHSAASRGKTKIMDLLWRAGAATNTTTNNGYTVLHCAAEKGHYEAIYIMLNTWTLAQGHKALGSRKAGEEAPSTDAGDSLTAKNLDQVIPQSQQPRKSRGMPLTQEVLARTLADGSTALHLAVSSSKKKGESSKVVGLFLDKLDEGVVAAQTKQGETIFHLIARGRRDDLLEVLTKVPQIGKMLEVQSKDGSTALHRAIEDGSSKLQERLINWISDAATCSQNNDGETALHLAARKKRPYILKKLLLKMKPSAIATRNHHGETALHIAAAIGEADVTARLLAQMTPDDIALLNDKGENAFAKAALTPNPNPTIIELMVKYEADVSAQYETTWAPMDQQARNSVSSTLTEVLDKISWTEYSSHTSWQMIVRWASRNGDIKTVKRILDAVPVNFVEQIDRQEQGKADRRGSTTVKDEQMPSTPKEIALFWAALGGHEDIVKLLLNHPSLDAYYRRSTRANDRCLRATRAAARNGHFSIVKVLLQHMQSTDGMGRQDWTPLDWAIATGDPDIVRFMLIKGAESLPSAPHPTKSPEVDRLLRDPQPRPRWYSRENPLSVWSSRPKLKLTPFEDACKRFSVSLVDFYHHDGGIYPLEMNGRSVFDVIYDPDLGPNKIMECARESVGDHPAMQNHHRFRWIHLPANNWKWVRDLMKRICYHTKQENECWSLQKFVEANRREHLGRPQSRFMFTDVRIENTRAGKSRSETNGRSMALLNAGTGSDEFCHLLGRRMAIYMPFITVETVQEQQLLQHACQEAIANGLTSKNIHALENLQEIANAQGDAVPFLTEDSHGDLKALYEAIAASNWNLGSRTAKVLECLVKAFKRAPNSGDWTLEQTSGYEFSGLDLKNAIEEQKKISGPYHPNDSAQKVLLRHYLRAGEPNALHIRRTLDQYYYPALPEDRTKCRDGDQVVYRFQYRELRKAKKDLGSDTLRNLRICTVDQLWLWVIDEKTLITCFPQRWSQSNPQETDTKNGPPDVLEFVRDRIHNDVNLELNSVYHLATFITTLCTAFVDECTAEPSASSETFLQIFANAIGIESDDESNHFEEFKNSVKKLEKSPLGKDDAKVQEGSLDSSLKISKEVDCLNEVKDIRDELKIISNIFSHQKFVLEELRKEASRESSTASRDAECLHSNFVSELPEYSDLETRYDQVKKMEDDAKAVYVRLNHLLDLKQKHANFLEAGLARGQAEEMAKQTSKLNQQAIESGKEAKTILFLTFVTIVFAPMSFLTSLYALNVSAFSGGYVDGDSSTYSSKWLFRRVFGYSTAVAVPLILLALLVGGFLEKTVVGFKKRWSNTPIDPSSETGNATAQAPSTPNSPPPSSSQSKAATPPSRSWNLPKPKRSTQRNARGTPTAAESNRRPTGLGIFNSTLADQMQRQAREQPTHGDRSTAGMGSTKSSPTVIGTPKTAENACNDIEHGTARVKEGVFSRVFWRRKSRKSSTPPPPGAT</sequence>
<protein>
    <submittedName>
        <fullName evidence="6">Uncharacterized protein</fullName>
    </submittedName>
</protein>
<feature type="compositionally biased region" description="Low complexity" evidence="4">
    <location>
        <begin position="1522"/>
        <end position="1532"/>
    </location>
</feature>
<feature type="compositionally biased region" description="Basic and acidic residues" evidence="4">
    <location>
        <begin position="1578"/>
        <end position="1588"/>
    </location>
</feature>
<keyword evidence="2 3" id="KW-0040">ANK repeat</keyword>
<feature type="compositionally biased region" description="Basic and acidic residues" evidence="4">
    <location>
        <begin position="732"/>
        <end position="745"/>
    </location>
</feature>
<keyword evidence="5" id="KW-1133">Transmembrane helix</keyword>
<dbReference type="VEuPathDB" id="FungiDB:CLCR_03243"/>
<dbReference type="AlphaFoldDB" id="A0A1C1CH67"/>
<evidence type="ECO:0000256" key="3">
    <source>
        <dbReference type="PROSITE-ProRule" id="PRU00023"/>
    </source>
</evidence>
<dbReference type="VEuPathDB" id="FungiDB:G647_04554"/>
<dbReference type="OrthoDB" id="4152109at2759"/>
<feature type="region of interest" description="Disordered" evidence="4">
    <location>
        <begin position="1494"/>
        <end position="1617"/>
    </location>
</feature>
<keyword evidence="1" id="KW-0677">Repeat</keyword>
<keyword evidence="5" id="KW-0812">Transmembrane</keyword>
<comment type="caution">
    <text evidence="6">The sequence shown here is derived from an EMBL/GenBank/DDBJ whole genome shotgun (WGS) entry which is preliminary data.</text>
</comment>
<dbReference type="InterPro" id="IPR002110">
    <property type="entry name" value="Ankyrin_rpt"/>
</dbReference>
<evidence type="ECO:0000256" key="1">
    <source>
        <dbReference type="ARBA" id="ARBA00022737"/>
    </source>
</evidence>
<evidence type="ECO:0000256" key="5">
    <source>
        <dbReference type="SAM" id="Phobius"/>
    </source>
</evidence>
<reference evidence="7" key="1">
    <citation type="submission" date="2015-07" db="EMBL/GenBank/DDBJ databases">
        <authorList>
            <person name="Teixeira M.M."/>
            <person name="Souza R.C."/>
            <person name="Almeida L.G."/>
            <person name="Vicente V.A."/>
            <person name="de Hoog S."/>
            <person name="Bocca A.L."/>
            <person name="de Almeida S.R."/>
            <person name="Vasconcelos A.T."/>
            <person name="Felipe M.S."/>
        </authorList>
    </citation>
    <scope>NUCLEOTIDE SEQUENCE [LARGE SCALE GENOMIC DNA]</scope>
    <source>
        <strain evidence="7">KSF</strain>
    </source>
</reference>
<dbReference type="InterPro" id="IPR036770">
    <property type="entry name" value="Ankyrin_rpt-contain_sf"/>
</dbReference>
<feature type="region of interest" description="Disordered" evidence="4">
    <location>
        <begin position="724"/>
        <end position="748"/>
    </location>
</feature>
<evidence type="ECO:0000313" key="6">
    <source>
        <dbReference type="EMBL" id="OCT47791.1"/>
    </source>
</evidence>
<keyword evidence="7" id="KW-1185">Reference proteome</keyword>
<feature type="transmembrane region" description="Helical" evidence="5">
    <location>
        <begin position="1412"/>
        <end position="1434"/>
    </location>
</feature>
<feature type="compositionally biased region" description="Polar residues" evidence="4">
    <location>
        <begin position="1545"/>
        <end position="1556"/>
    </location>
</feature>
<feature type="compositionally biased region" description="Polar residues" evidence="4">
    <location>
        <begin position="1567"/>
        <end position="1577"/>
    </location>
</feature>
<dbReference type="PANTHER" id="PTHR24198:SF165">
    <property type="entry name" value="ANKYRIN REPEAT-CONTAINING PROTEIN-RELATED"/>
    <property type="match status" value="1"/>
</dbReference>
<dbReference type="VEuPathDB" id="FungiDB:G647_04555"/>